<gene>
    <name evidence="3" type="ORF">ALMOND_2B035458</name>
</gene>
<protein>
    <recommendedName>
        <fullName evidence="2">DUF4057 domain-containing protein</fullName>
    </recommendedName>
</protein>
<dbReference type="InterPro" id="IPR025131">
    <property type="entry name" value="DUF4057"/>
</dbReference>
<accession>A0A5E4EEA2</accession>
<dbReference type="PANTHER" id="PTHR31132">
    <property type="entry name" value="N-LYSINE METHYLTRANSFERASE"/>
    <property type="match status" value="1"/>
</dbReference>
<name>A0A5E4EEA2_PRUDU</name>
<evidence type="ECO:0000259" key="2">
    <source>
        <dbReference type="Pfam" id="PF13266"/>
    </source>
</evidence>
<feature type="region of interest" description="Disordered" evidence="1">
    <location>
        <begin position="288"/>
        <end position="322"/>
    </location>
</feature>
<dbReference type="OMA" id="GEPMKTA"/>
<dbReference type="Pfam" id="PF13266">
    <property type="entry name" value="DUF4057"/>
    <property type="match status" value="1"/>
</dbReference>
<organism evidence="3 4">
    <name type="scientific">Prunus dulcis</name>
    <name type="common">Almond</name>
    <name type="synonym">Amygdalus dulcis</name>
    <dbReference type="NCBI Taxonomy" id="3755"/>
    <lineage>
        <taxon>Eukaryota</taxon>
        <taxon>Viridiplantae</taxon>
        <taxon>Streptophyta</taxon>
        <taxon>Embryophyta</taxon>
        <taxon>Tracheophyta</taxon>
        <taxon>Spermatophyta</taxon>
        <taxon>Magnoliopsida</taxon>
        <taxon>eudicotyledons</taxon>
        <taxon>Gunneridae</taxon>
        <taxon>Pentapetalae</taxon>
        <taxon>rosids</taxon>
        <taxon>fabids</taxon>
        <taxon>Rosales</taxon>
        <taxon>Rosaceae</taxon>
        <taxon>Amygdaloideae</taxon>
        <taxon>Amygdaleae</taxon>
        <taxon>Prunus</taxon>
    </lineage>
</organism>
<evidence type="ECO:0000313" key="4">
    <source>
        <dbReference type="Proteomes" id="UP000327085"/>
    </source>
</evidence>
<dbReference type="Gramene" id="VVA13796">
    <property type="protein sequence ID" value="VVA13796"/>
    <property type="gene ID" value="Prudul26B035458"/>
</dbReference>
<feature type="domain" description="DUF4057" evidence="2">
    <location>
        <begin position="89"/>
        <end position="392"/>
    </location>
</feature>
<dbReference type="AlphaFoldDB" id="A0A5E4EEA2"/>
<proteinExistence type="predicted"/>
<reference evidence="4" key="1">
    <citation type="journal article" date="2020" name="Plant J.">
        <title>Transposons played a major role in the diversification between the closely related almond and peach genomes: results from the almond genome sequence.</title>
        <authorList>
            <person name="Alioto T."/>
            <person name="Alexiou K.G."/>
            <person name="Bardil A."/>
            <person name="Barteri F."/>
            <person name="Castanera R."/>
            <person name="Cruz F."/>
            <person name="Dhingra A."/>
            <person name="Duval H."/>
            <person name="Fernandez I Marti A."/>
            <person name="Frias L."/>
            <person name="Galan B."/>
            <person name="Garcia J.L."/>
            <person name="Howad W."/>
            <person name="Gomez-Garrido J."/>
            <person name="Gut M."/>
            <person name="Julca I."/>
            <person name="Morata J."/>
            <person name="Puigdomenech P."/>
            <person name="Ribeca P."/>
            <person name="Rubio Cabetas M.J."/>
            <person name="Vlasova A."/>
            <person name="Wirthensohn M."/>
            <person name="Garcia-Mas J."/>
            <person name="Gabaldon T."/>
            <person name="Casacuberta J.M."/>
            <person name="Arus P."/>
        </authorList>
    </citation>
    <scope>NUCLEOTIDE SEQUENCE [LARGE SCALE GENOMIC DNA]</scope>
    <source>
        <strain evidence="4">cv. Texas</strain>
    </source>
</reference>
<evidence type="ECO:0000256" key="1">
    <source>
        <dbReference type="SAM" id="MobiDB-lite"/>
    </source>
</evidence>
<feature type="region of interest" description="Disordered" evidence="1">
    <location>
        <begin position="67"/>
        <end position="141"/>
    </location>
</feature>
<feature type="region of interest" description="Disordered" evidence="1">
    <location>
        <begin position="38"/>
        <end position="57"/>
    </location>
</feature>
<feature type="region of interest" description="Disordered" evidence="1">
    <location>
        <begin position="207"/>
        <end position="240"/>
    </location>
</feature>
<dbReference type="InParanoid" id="A0A5E4EEA2"/>
<feature type="region of interest" description="Disordered" evidence="1">
    <location>
        <begin position="336"/>
        <end position="356"/>
    </location>
</feature>
<evidence type="ECO:0000313" key="3">
    <source>
        <dbReference type="EMBL" id="VVA13796.1"/>
    </source>
</evidence>
<sequence length="394" mass="42435">MAGIRNPLEALYGQMQAKPQAGINSILRGWGHLVPLKFPQTPQLQPPKQSEERSRTQGHYRHFATTLLRPPPLGLDGPRVRQTRPEMERSTPVRKPHTSTADLLTWSETPPTDSPLPSSASRSATRSHQPSDGIRKVVFGGQVTDEEVESLNKRKPCSGYKMKEMTGSGIFAPKAENDASESDGANLTPKPAIRMYQQAVAGISHISFGDEEGVSPKKPTTIPEVAKQRELSGTLESEAEKEARLKKQLSDSKFKELSGHDIFAPPPEILPRTTTAPRALALKGSIEIGEPASPNGHTSVKVSNPGGGQSNIASSEEPASKTAKKIYEKKFSELSGNDIFKGDVPPSSAEKPLSNAKLREMSGSNIFADGKAEARDYLGGVRKPPGGESSIALV</sequence>
<dbReference type="EMBL" id="CABIKO010000008">
    <property type="protein sequence ID" value="VVA13796.1"/>
    <property type="molecule type" value="Genomic_DNA"/>
</dbReference>
<dbReference type="Proteomes" id="UP000327085">
    <property type="component" value="Chromosome 1"/>
</dbReference>
<feature type="compositionally biased region" description="Polar residues" evidence="1">
    <location>
        <begin position="98"/>
        <end position="130"/>
    </location>
</feature>
<dbReference type="PANTHER" id="PTHR31132:SF13">
    <property type="entry name" value="N-LYSINE METHYLTRANSFERASE"/>
    <property type="match status" value="1"/>
</dbReference>